<accession>N4TNK1</accession>
<feature type="non-terminal residue" evidence="2">
    <location>
        <position position="1"/>
    </location>
</feature>
<gene>
    <name evidence="2" type="ORF">FOC1_g10013583</name>
</gene>
<organism evidence="2 3">
    <name type="scientific">Fusarium oxysporum f. sp. cubense (strain race 1)</name>
    <name type="common">Panama disease fungus</name>
    <dbReference type="NCBI Taxonomy" id="1229664"/>
    <lineage>
        <taxon>Eukaryota</taxon>
        <taxon>Fungi</taxon>
        <taxon>Dikarya</taxon>
        <taxon>Ascomycota</taxon>
        <taxon>Pezizomycotina</taxon>
        <taxon>Sordariomycetes</taxon>
        <taxon>Hypocreomycetidae</taxon>
        <taxon>Hypocreales</taxon>
        <taxon>Nectriaceae</taxon>
        <taxon>Fusarium</taxon>
        <taxon>Fusarium oxysporum species complex</taxon>
    </lineage>
</organism>
<dbReference type="Proteomes" id="UP000016928">
    <property type="component" value="Unassembled WGS sequence"/>
</dbReference>
<reference evidence="3" key="1">
    <citation type="submission" date="2012-09" db="EMBL/GenBank/DDBJ databases">
        <title>Genome sequencing and comparative transcriptomics of race 1 and race 4 of banana pathogen: Fusarium oxysporum f. sp. cubense.</title>
        <authorList>
            <person name="Fang X."/>
            <person name="Huang J."/>
        </authorList>
    </citation>
    <scope>NUCLEOTIDE SEQUENCE [LARGE SCALE GENOMIC DNA]</scope>
    <source>
        <strain evidence="3">race 1</strain>
    </source>
</reference>
<dbReference type="OMA" id="RMLYIRC"/>
<feature type="region of interest" description="Disordered" evidence="1">
    <location>
        <begin position="38"/>
        <end position="72"/>
    </location>
</feature>
<feature type="region of interest" description="Disordered" evidence="1">
    <location>
        <begin position="1"/>
        <end position="22"/>
    </location>
</feature>
<dbReference type="VEuPathDB" id="FungiDB:FOC1_g10013583"/>
<evidence type="ECO:0000256" key="1">
    <source>
        <dbReference type="SAM" id="MobiDB-lite"/>
    </source>
</evidence>
<evidence type="ECO:0000313" key="2">
    <source>
        <dbReference type="EMBL" id="ENH64314.1"/>
    </source>
</evidence>
<protein>
    <submittedName>
        <fullName evidence="2">Uncharacterized protein</fullName>
    </submittedName>
</protein>
<reference evidence="3" key="2">
    <citation type="journal article" date="2014" name="PLoS ONE">
        <title>Genome and Transcriptome Analysis of the Fungal Pathogen Fusarium oxysporum f. sp. cubense Causing Banana Vascular Wilt Disease.</title>
        <authorList>
            <person name="Guo L."/>
            <person name="Han L."/>
            <person name="Yang L."/>
            <person name="Zeng H."/>
            <person name="Fan D."/>
            <person name="Zhu Y."/>
            <person name="Feng Y."/>
            <person name="Wang G."/>
            <person name="Peng C."/>
            <person name="Jiang X."/>
            <person name="Zhou D."/>
            <person name="Ni P."/>
            <person name="Liang C."/>
            <person name="Liu L."/>
            <person name="Wang J."/>
            <person name="Mao C."/>
            <person name="Fang X."/>
            <person name="Peng M."/>
            <person name="Huang J."/>
        </authorList>
    </citation>
    <scope>NUCLEOTIDE SEQUENCE [LARGE SCALE GENOMIC DNA]</scope>
    <source>
        <strain evidence="3">race 1</strain>
    </source>
</reference>
<sequence>PSLSSQSSVTLFSVSSGIRRASSSSRMLYIRCLLQYSSSSTRSSLSISSTRSSSSDKSPSLSALRRHKRPPK</sequence>
<proteinExistence type="predicted"/>
<name>N4TNK1_FUSC1</name>
<evidence type="ECO:0000313" key="3">
    <source>
        <dbReference type="Proteomes" id="UP000016928"/>
    </source>
</evidence>
<dbReference type="HOGENOM" id="CLU_174195_0_0_1"/>
<dbReference type="EMBL" id="KB730528">
    <property type="protein sequence ID" value="ENH64314.1"/>
    <property type="molecule type" value="Genomic_DNA"/>
</dbReference>
<feature type="compositionally biased region" description="Low complexity" evidence="1">
    <location>
        <begin position="38"/>
        <end position="62"/>
    </location>
</feature>
<dbReference type="AlphaFoldDB" id="N4TNK1"/>